<evidence type="ECO:0008006" key="3">
    <source>
        <dbReference type="Google" id="ProtNLM"/>
    </source>
</evidence>
<dbReference type="RefSeq" id="WP_107750070.1">
    <property type="nucleotide sequence ID" value="NZ_QBKF01000001.1"/>
</dbReference>
<accession>A0A2T7UYF4</accession>
<dbReference type="EMBL" id="QDDR01000001">
    <property type="protein sequence ID" value="PVE49566.1"/>
    <property type="molecule type" value="Genomic_DNA"/>
</dbReference>
<dbReference type="OrthoDB" id="7873623at2"/>
<dbReference type="AlphaFoldDB" id="A0A2T7UYF4"/>
<evidence type="ECO:0000313" key="1">
    <source>
        <dbReference type="EMBL" id="PVE49566.1"/>
    </source>
</evidence>
<comment type="caution">
    <text evidence="1">The sequence shown here is derived from an EMBL/GenBank/DDBJ whole genome shotgun (WGS) entry which is preliminary data.</text>
</comment>
<sequence length="204" mass="20540">MEGAAADFRAELSERLFVLYLGGRWMAPLSGRLIGVPGLPMARLACAEAGDVARARAGLRPAGAEVGALRAAYAASAPLLRALRAYEVMDDPVSEPEDWALPFAGPAVLVTATSVPLSRVAGLLIAGAGQGMLWKPAPGAAASAHALIRALGPVAGAGLAMLQGDHATGAALAGQGPLIWASDAPPPAGLPVSLRVPATGPHRR</sequence>
<keyword evidence="2" id="KW-1185">Reference proteome</keyword>
<gene>
    <name evidence="1" type="ORF">DDE23_03980</name>
</gene>
<reference evidence="1 2" key="1">
    <citation type="journal article" date="2011" name="Syst. Appl. Microbiol.">
        <title>Defluviimonas denitrificans gen. nov., sp. nov., and Pararhodobacter aggregans gen. nov., sp. nov., non-phototrophic Rhodobacteraceae from the biofilter of a marine aquaculture.</title>
        <authorList>
            <person name="Foesel B.U."/>
            <person name="Drake H.L."/>
            <person name="Schramm A."/>
        </authorList>
    </citation>
    <scope>NUCLEOTIDE SEQUENCE [LARGE SCALE GENOMIC DNA]</scope>
    <source>
        <strain evidence="1 2">D1-19</strain>
    </source>
</reference>
<name>A0A2T7UYF4_9RHOB</name>
<proteinExistence type="predicted"/>
<evidence type="ECO:0000313" key="2">
    <source>
        <dbReference type="Proteomes" id="UP000244810"/>
    </source>
</evidence>
<dbReference type="Proteomes" id="UP000244810">
    <property type="component" value="Unassembled WGS sequence"/>
</dbReference>
<protein>
    <recommendedName>
        <fullName evidence="3">Aldehyde dehydrogenase domain-containing protein</fullName>
    </recommendedName>
</protein>
<organism evidence="1 2">
    <name type="scientific">Pararhodobacter aggregans</name>
    <dbReference type="NCBI Taxonomy" id="404875"/>
    <lineage>
        <taxon>Bacteria</taxon>
        <taxon>Pseudomonadati</taxon>
        <taxon>Pseudomonadota</taxon>
        <taxon>Alphaproteobacteria</taxon>
        <taxon>Rhodobacterales</taxon>
        <taxon>Paracoccaceae</taxon>
        <taxon>Pararhodobacter</taxon>
    </lineage>
</organism>